<accession>A0A4C1UUP2</accession>
<dbReference type="Proteomes" id="UP000299102">
    <property type="component" value="Unassembled WGS sequence"/>
</dbReference>
<protein>
    <submittedName>
        <fullName evidence="2">Uncharacterized protein</fullName>
    </submittedName>
</protein>
<organism evidence="2 3">
    <name type="scientific">Eumeta variegata</name>
    <name type="common">Bagworm moth</name>
    <name type="synonym">Eumeta japonica</name>
    <dbReference type="NCBI Taxonomy" id="151549"/>
    <lineage>
        <taxon>Eukaryota</taxon>
        <taxon>Metazoa</taxon>
        <taxon>Ecdysozoa</taxon>
        <taxon>Arthropoda</taxon>
        <taxon>Hexapoda</taxon>
        <taxon>Insecta</taxon>
        <taxon>Pterygota</taxon>
        <taxon>Neoptera</taxon>
        <taxon>Endopterygota</taxon>
        <taxon>Lepidoptera</taxon>
        <taxon>Glossata</taxon>
        <taxon>Ditrysia</taxon>
        <taxon>Tineoidea</taxon>
        <taxon>Psychidae</taxon>
        <taxon>Oiketicinae</taxon>
        <taxon>Eumeta</taxon>
    </lineage>
</organism>
<feature type="region of interest" description="Disordered" evidence="1">
    <location>
        <begin position="295"/>
        <end position="326"/>
    </location>
</feature>
<evidence type="ECO:0000313" key="3">
    <source>
        <dbReference type="Proteomes" id="UP000299102"/>
    </source>
</evidence>
<dbReference type="AlphaFoldDB" id="A0A4C1UUP2"/>
<comment type="caution">
    <text evidence="2">The sequence shown here is derived from an EMBL/GenBank/DDBJ whole genome shotgun (WGS) entry which is preliminary data.</text>
</comment>
<evidence type="ECO:0000313" key="2">
    <source>
        <dbReference type="EMBL" id="GBP29950.1"/>
    </source>
</evidence>
<name>A0A4C1UUP2_EUMVA</name>
<evidence type="ECO:0000256" key="1">
    <source>
        <dbReference type="SAM" id="MobiDB-lite"/>
    </source>
</evidence>
<keyword evidence="3" id="KW-1185">Reference proteome</keyword>
<proteinExistence type="predicted"/>
<sequence length="430" mass="49259">MQNEHTSHQRVDDHRRPWTLINTRGITMVRRQPFRRKKPPYFSDASTSFCSSKQRIKKKHPPSRRSFDFEIMSVNQLSSPVITSYTAFESPPANLCIASRTDEVFGRRRRRTSLMQIVSQINATTFELVEPVINSDKRWSFIVRGQPNAIAHNKAAVPRPIHPLRHSSRVAHCAGRRYCSENRVRCSVKRNVVRFCDRPQEWRRVAATLKYIVGSRVVLATPDAVKCESDREASWFSFVFGFSTPHCIGTFLLFIVSCKSYFVWRHCTHRTTRPLFVLERGTVLERELDTGARSKKRSKVIHEPDGDSTEETGFNSHTEDQSFGAFDSTSSRRFGFLASSMSKVRGPRKRDGGANKTRRTTNCIPYKRIYVLIGQKNINLEVIKQSSAAIKFLQRFPKANHKSYNARPPCASNGPTALISPTHLVVDWDI</sequence>
<gene>
    <name evidence="2" type="ORF">EVAR_18430_1</name>
</gene>
<dbReference type="EMBL" id="BGZK01000226">
    <property type="protein sequence ID" value="GBP29950.1"/>
    <property type="molecule type" value="Genomic_DNA"/>
</dbReference>
<reference evidence="2 3" key="1">
    <citation type="journal article" date="2019" name="Commun. Biol.">
        <title>The bagworm genome reveals a unique fibroin gene that provides high tensile strength.</title>
        <authorList>
            <person name="Kono N."/>
            <person name="Nakamura H."/>
            <person name="Ohtoshi R."/>
            <person name="Tomita M."/>
            <person name="Numata K."/>
            <person name="Arakawa K."/>
        </authorList>
    </citation>
    <scope>NUCLEOTIDE SEQUENCE [LARGE SCALE GENOMIC DNA]</scope>
</reference>